<reference evidence="1 2" key="1">
    <citation type="submission" date="2019-07" db="EMBL/GenBank/DDBJ databases">
        <title>WGS assembly of Gossypium mustelinum.</title>
        <authorList>
            <person name="Chen Z.J."/>
            <person name="Sreedasyam A."/>
            <person name="Ando A."/>
            <person name="Song Q."/>
            <person name="De L."/>
            <person name="Hulse-Kemp A."/>
            <person name="Ding M."/>
            <person name="Ye W."/>
            <person name="Kirkbride R."/>
            <person name="Jenkins J."/>
            <person name="Plott C."/>
            <person name="Lovell J."/>
            <person name="Lin Y.-M."/>
            <person name="Vaughn R."/>
            <person name="Liu B."/>
            <person name="Li W."/>
            <person name="Simpson S."/>
            <person name="Scheffler B."/>
            <person name="Saski C."/>
            <person name="Grover C."/>
            <person name="Hu G."/>
            <person name="Conover J."/>
            <person name="Carlson J."/>
            <person name="Shu S."/>
            <person name="Boston L."/>
            <person name="Williams M."/>
            <person name="Peterson D."/>
            <person name="Mcgee K."/>
            <person name="Jones D."/>
            <person name="Wendel J."/>
            <person name="Stelly D."/>
            <person name="Grimwood J."/>
            <person name="Schmutz J."/>
        </authorList>
    </citation>
    <scope>NUCLEOTIDE SEQUENCE [LARGE SCALE GENOMIC DNA]</scope>
    <source>
        <strain evidence="1">1408120.09</strain>
    </source>
</reference>
<organism evidence="1 2">
    <name type="scientific">Gossypium mustelinum</name>
    <name type="common">Cotton</name>
    <name type="synonym">Gossypium caicoense</name>
    <dbReference type="NCBI Taxonomy" id="34275"/>
    <lineage>
        <taxon>Eukaryota</taxon>
        <taxon>Viridiplantae</taxon>
        <taxon>Streptophyta</taxon>
        <taxon>Embryophyta</taxon>
        <taxon>Tracheophyta</taxon>
        <taxon>Spermatophyta</taxon>
        <taxon>Magnoliopsida</taxon>
        <taxon>eudicotyledons</taxon>
        <taxon>Gunneridae</taxon>
        <taxon>Pentapetalae</taxon>
        <taxon>rosids</taxon>
        <taxon>malvids</taxon>
        <taxon>Malvales</taxon>
        <taxon>Malvaceae</taxon>
        <taxon>Malvoideae</taxon>
        <taxon>Gossypium</taxon>
    </lineage>
</organism>
<dbReference type="Proteomes" id="UP000323597">
    <property type="component" value="Chromosome D10"/>
</dbReference>
<sequence length="130" mass="14592">IRDYVIPYAKGLHTTNQFSGFSHENPNQHLQKFIKLCNTFKLNVVFTEVVKLSSYTGFWESIKGDLDAIANGALLSKSPKEAAKIIVDMTENNSDDYHSWQCITEAELVGFVGNPGRQQNNPFSNMYNSG</sequence>
<evidence type="ECO:0000313" key="2">
    <source>
        <dbReference type="Proteomes" id="UP000323597"/>
    </source>
</evidence>
<evidence type="ECO:0000313" key="1">
    <source>
        <dbReference type="EMBL" id="TYI59723.1"/>
    </source>
</evidence>
<accession>A0A5D2T5H2</accession>
<dbReference type="AlphaFoldDB" id="A0A5D2T5H2"/>
<keyword evidence="2" id="KW-1185">Reference proteome</keyword>
<proteinExistence type="predicted"/>
<gene>
    <name evidence="1" type="ORF">E1A91_D10G057300v1</name>
</gene>
<protein>
    <submittedName>
        <fullName evidence="1">Uncharacterized protein</fullName>
    </submittedName>
</protein>
<name>A0A5D2T5H2_GOSMU</name>
<feature type="non-terminal residue" evidence="1">
    <location>
        <position position="1"/>
    </location>
</feature>
<dbReference type="EMBL" id="CM017658">
    <property type="protein sequence ID" value="TYI59723.1"/>
    <property type="molecule type" value="Genomic_DNA"/>
</dbReference>